<organism evidence="1 2">
    <name type="scientific">Symbiodinium natans</name>
    <dbReference type="NCBI Taxonomy" id="878477"/>
    <lineage>
        <taxon>Eukaryota</taxon>
        <taxon>Sar</taxon>
        <taxon>Alveolata</taxon>
        <taxon>Dinophyceae</taxon>
        <taxon>Suessiales</taxon>
        <taxon>Symbiodiniaceae</taxon>
        <taxon>Symbiodinium</taxon>
    </lineage>
</organism>
<proteinExistence type="predicted"/>
<dbReference type="EMBL" id="CAJNDS010002723">
    <property type="protein sequence ID" value="CAE7573515.1"/>
    <property type="molecule type" value="Genomic_DNA"/>
</dbReference>
<keyword evidence="2" id="KW-1185">Reference proteome</keyword>
<dbReference type="Proteomes" id="UP000604046">
    <property type="component" value="Unassembled WGS sequence"/>
</dbReference>
<dbReference type="OrthoDB" id="448009at2759"/>
<protein>
    <submittedName>
        <fullName evidence="1">Uncharacterized protein</fullName>
    </submittedName>
</protein>
<gene>
    <name evidence="1" type="ORF">SNAT2548_LOCUS32700</name>
</gene>
<accession>A0A812UQT3</accession>
<dbReference type="AlphaFoldDB" id="A0A812UQT3"/>
<comment type="caution">
    <text evidence="1">The sequence shown here is derived from an EMBL/GenBank/DDBJ whole genome shotgun (WGS) entry which is preliminary data.</text>
</comment>
<name>A0A812UQT3_9DINO</name>
<reference evidence="1" key="1">
    <citation type="submission" date="2021-02" db="EMBL/GenBank/DDBJ databases">
        <authorList>
            <person name="Dougan E. K."/>
            <person name="Rhodes N."/>
            <person name="Thang M."/>
            <person name="Chan C."/>
        </authorList>
    </citation>
    <scope>NUCLEOTIDE SEQUENCE</scope>
</reference>
<evidence type="ECO:0000313" key="1">
    <source>
        <dbReference type="EMBL" id="CAE7573515.1"/>
    </source>
</evidence>
<evidence type="ECO:0000313" key="2">
    <source>
        <dbReference type="Proteomes" id="UP000604046"/>
    </source>
</evidence>
<sequence length="126" mass="14849">MEMLGMIAEITAERAAESKVKEAQMDLPMIVMSLTRLGFKDLQMNRLLDVVAERLQQTRFLKKMPDWSLAALFWAWPQDGSLRGVRNMQELLQPEVEERIRKKKFDSRMLERSWMGPAEWRRPARA</sequence>